<dbReference type="Pfam" id="PF08393">
    <property type="entry name" value="DHC_N2"/>
    <property type="match status" value="1"/>
</dbReference>
<dbReference type="InterPro" id="IPR026983">
    <property type="entry name" value="DHC"/>
</dbReference>
<dbReference type="PANTHER" id="PTHR45703:SF36">
    <property type="entry name" value="DYNEIN HEAVY CHAIN, CYTOPLASMIC"/>
    <property type="match status" value="1"/>
</dbReference>
<gene>
    <name evidence="2" type="ORF">GN244_ATG19096</name>
</gene>
<dbReference type="GO" id="GO:0030286">
    <property type="term" value="C:dynein complex"/>
    <property type="evidence" value="ECO:0007669"/>
    <property type="project" value="InterPro"/>
</dbReference>
<evidence type="ECO:0000313" key="2">
    <source>
        <dbReference type="EMBL" id="KAF4029188.1"/>
    </source>
</evidence>
<keyword evidence="3" id="KW-1185">Reference proteome</keyword>
<dbReference type="Gene3D" id="1.10.287.2620">
    <property type="match status" value="1"/>
</dbReference>
<dbReference type="InterPro" id="IPR013602">
    <property type="entry name" value="Dynein_heavy_linker"/>
</dbReference>
<feature type="domain" description="Dynein heavy chain linker" evidence="1">
    <location>
        <begin position="102"/>
        <end position="269"/>
    </location>
</feature>
<dbReference type="GO" id="GO:0007018">
    <property type="term" value="P:microtubule-based movement"/>
    <property type="evidence" value="ECO:0007669"/>
    <property type="project" value="InterPro"/>
</dbReference>
<evidence type="ECO:0000313" key="3">
    <source>
        <dbReference type="Proteomes" id="UP000602510"/>
    </source>
</evidence>
<dbReference type="AlphaFoldDB" id="A0A833SH08"/>
<accession>A0A833SH08</accession>
<dbReference type="GO" id="GO:0051959">
    <property type="term" value="F:dynein light intermediate chain binding"/>
    <property type="evidence" value="ECO:0007669"/>
    <property type="project" value="InterPro"/>
</dbReference>
<comment type="caution">
    <text evidence="2">The sequence shown here is derived from an EMBL/GenBank/DDBJ whole genome shotgun (WGS) entry which is preliminary data.</text>
</comment>
<organism evidence="2 3">
    <name type="scientific">Phytophthora infestans</name>
    <name type="common">Potato late blight agent</name>
    <name type="synonym">Botrytis infestans</name>
    <dbReference type="NCBI Taxonomy" id="4787"/>
    <lineage>
        <taxon>Eukaryota</taxon>
        <taxon>Sar</taxon>
        <taxon>Stramenopiles</taxon>
        <taxon>Oomycota</taxon>
        <taxon>Peronosporomycetes</taxon>
        <taxon>Peronosporales</taxon>
        <taxon>Peronosporaceae</taxon>
        <taxon>Phytophthora</taxon>
    </lineage>
</organism>
<dbReference type="GO" id="GO:0045505">
    <property type="term" value="F:dynein intermediate chain binding"/>
    <property type="evidence" value="ECO:0007669"/>
    <property type="project" value="InterPro"/>
</dbReference>
<reference evidence="2" key="1">
    <citation type="submission" date="2020-04" db="EMBL/GenBank/DDBJ databases">
        <title>Hybrid Assembly of Korean Phytophthora infestans isolates.</title>
        <authorList>
            <person name="Prokchorchik M."/>
            <person name="Lee Y."/>
            <person name="Seo J."/>
            <person name="Cho J.-H."/>
            <person name="Park Y.-E."/>
            <person name="Jang D.-C."/>
            <person name="Im J.-S."/>
            <person name="Choi J.-G."/>
            <person name="Park H.-J."/>
            <person name="Lee G.-B."/>
            <person name="Lee Y.-G."/>
            <person name="Hong S.-Y."/>
            <person name="Cho K."/>
            <person name="Sohn K.H."/>
        </authorList>
    </citation>
    <scope>NUCLEOTIDE SEQUENCE</scope>
    <source>
        <strain evidence="2">KR_1_A1</strain>
    </source>
</reference>
<evidence type="ECO:0000259" key="1">
    <source>
        <dbReference type="Pfam" id="PF08393"/>
    </source>
</evidence>
<dbReference type="EMBL" id="WSZM01000868">
    <property type="protein sequence ID" value="KAF4029188.1"/>
    <property type="molecule type" value="Genomic_DNA"/>
</dbReference>
<dbReference type="PANTHER" id="PTHR45703">
    <property type="entry name" value="DYNEIN HEAVY CHAIN"/>
    <property type="match status" value="1"/>
</dbReference>
<protein>
    <submittedName>
        <fullName evidence="2">Dynein heavy chain</fullName>
    </submittedName>
</protein>
<name>A0A833SH08_PHYIN</name>
<dbReference type="Proteomes" id="UP000602510">
    <property type="component" value="Unassembled WGS sequence"/>
</dbReference>
<sequence length="284" mass="32180">MKEGVLSLEGTVTRFEGEIDSETARFSQIILDSISPLNRNAQMLLEKLDHPKLSTIKTPMNEALSFLQAQEDSLNQIVEESKMLAMFQTQLKQSVSEFSEINEVAAHFELKMKLWSGLDTWQKLAVSYSDTIFDDIDVAAISKQVQMYVKVAYQAQKQLPGNEAADLLQRSGEIQARPPRGDRFTLVVAKNRHWDQIHAALGFQMKGESSMTLGGLIKRNVMKHGETISAVAVSAQQAVLEEMLKKVTDAWATTEFEVKPYKESRMCSCWAVWRRSLRSWMTRS</sequence>
<proteinExistence type="predicted"/>